<dbReference type="EMBL" id="DQ198083">
    <property type="protein sequence ID" value="ABB22242.1"/>
    <property type="molecule type" value="Genomic_DNA"/>
</dbReference>
<dbReference type="Pfam" id="PF03043">
    <property type="entry name" value="Herpes_UL87"/>
    <property type="match status" value="1"/>
</dbReference>
<gene>
    <name evidence="3" type="ORF">OvHV-2gp22</name>
</gene>
<evidence type="ECO:0000313" key="3">
    <source>
        <dbReference type="EMBL" id="ABB22242.1"/>
    </source>
</evidence>
<reference evidence="3 4" key="1">
    <citation type="journal article" date="2007" name="J. Gen. Virol.">
        <title>Comparison of ovine herpesvirus 2 genomes isolated from domestic sheep (Ovis aries) and a clinically affected cow (Bos bovis).</title>
        <authorList>
            <person name="Taus N.S."/>
            <person name="Herndon D.R."/>
            <person name="Traul D.L."/>
            <person name="Stewart J.P."/>
            <person name="Ackermann M."/>
            <person name="Li H."/>
            <person name="Knowles D.P."/>
            <person name="Lewis G.S."/>
            <person name="Brayton K.A."/>
        </authorList>
    </citation>
    <scope>NUCLEOTIDE SEQUENCE [LARGE SCALE GENOMIC DNA]</scope>
</reference>
<evidence type="ECO:0000259" key="2">
    <source>
        <dbReference type="Pfam" id="PF03043"/>
    </source>
</evidence>
<feature type="domain" description="Herpesvirus UL87 C-terminal" evidence="2">
    <location>
        <begin position="223"/>
        <end position="715"/>
    </location>
</feature>
<dbReference type="InterPro" id="IPR004285">
    <property type="entry name" value="Herpes_UL87_C"/>
</dbReference>
<name>A1BM13_9GAMA</name>
<proteinExistence type="inferred from homology"/>
<evidence type="ECO:0000256" key="1">
    <source>
        <dbReference type="ARBA" id="ARBA00007679"/>
    </source>
</evidence>
<protein>
    <recommendedName>
        <fullName evidence="2">Herpesvirus UL87 C-terminal domain-containing protein</fullName>
    </recommendedName>
</protein>
<comment type="similarity">
    <text evidence="1">Belongs to the herpesviridae UL87 family.</text>
</comment>
<dbReference type="Proteomes" id="UP000152762">
    <property type="component" value="Segment"/>
</dbReference>
<sequence length="729" mass="81914">MSALEQCCYLPEVSPQQLRGPHTEGCLEDQLEMFAILALNKKLTSTESGLIQLDCLMEPESTFFACRAVRRLLLGVVYIPCVFSQPPPPGLCLPVGPPHVGAGLVFAGEQYYTADNIATDVYVPGVRSTEETDPPLDSNHLNRVIYFPKLLSTQVSWGCMFQLVSRYLNMYELDECVSLFCKGLSPHLQQTCTYNYSLLTHHLKKPSQQWWPQSSADFNRMSEEFSLISFLLGWPVSGCLADLRQKILLGARQRPATLHYLSTLPPSCPIRVHSLEILQYVEGVGLIFPQWAPTVLKRSPKNCLGIIAVSDGKDSTGAWLQFPADGAMLRVALCMAVADHVCCESTYTQQTIKTVTTARALVASFERMQFAPRDFPVNYAHTSTKFSLATDDPANSTLKSSFSPLTHISLNNFKVNVFNTNMVINTNVRCLQTPQGYSQIVNVPKLINNFVIKKYSVKEPAFTISIFYSEDFNLKAAINVNISGDIINFLYAMNTLKCFLPVTDIFPASMANWNSTFDVHGLENQHLVRSGRRDVFWTTNFPSVVSSSEGYNVSWFKAATATVSKIHGSSLTKQVQQEVRRVIEHRNARLNYAKNQLFATLEHRNGAQVQAAHKRFLECLYECCSWTRTNTHALLELAQCGVFDFSKRMIAHSKSKHECALSGYKVCNLIPKVMINHKKTRLDDCGRNANFISCLHRISPHMASTKAKLFRHICRRASLRSNHFLGRSK</sequence>
<organism evidence="3 4">
    <name type="scientific">Ovine gammaherpesvirus 2</name>
    <dbReference type="NCBI Taxonomy" id="10398"/>
    <lineage>
        <taxon>Viruses</taxon>
        <taxon>Duplodnaviria</taxon>
        <taxon>Heunggongvirae</taxon>
        <taxon>Peploviricota</taxon>
        <taxon>Herviviricetes</taxon>
        <taxon>Herpesvirales</taxon>
        <taxon>Orthoherpesviridae</taxon>
        <taxon>Gammaherpesvirinae</taxon>
        <taxon>Macavirus</taxon>
        <taxon>Macavirus ovinegamma2</taxon>
    </lineage>
</organism>
<evidence type="ECO:0000313" key="4">
    <source>
        <dbReference type="Proteomes" id="UP000152762"/>
    </source>
</evidence>
<accession>A1BM13</accession>